<keyword evidence="4" id="KW-1185">Reference proteome</keyword>
<dbReference type="RefSeq" id="WP_344313492.1">
    <property type="nucleotide sequence ID" value="NZ_BAAANY010000023.1"/>
</dbReference>
<evidence type="ECO:0000313" key="3">
    <source>
        <dbReference type="EMBL" id="GAA1700788.1"/>
    </source>
</evidence>
<sequence>MTEIIDFPLVGGFGLETCPTEWVAMGSLSMTNSLRVDGEDQAHIQALVESEAQAPPIVVHRSTMTVIDGMHRLRAAVLRGADQIEVRFFDGDEREAFVLAVELNSRHGLPLSQADRSAAAARIIRTHPEWSDRSIASFAGLSAKTVGAIRRRTTEDIPRLNVRTGKDGCARPLSTAHGRRVASDLIRARPGASLRQIARESGISLGTARDVRMRVEAGKDPVPPQQRTSEHRQGGAVRPAAPMVSPVPRPREVVLPVDLSAFLQDLKKDPSLRFSESGRMLLRLFDAHSLSVDGWRRLADAVPSHCGDIVASVARRLSQSWLSFAEQVEQRQVEMERVL</sequence>
<feature type="domain" description="ParB-like N-terminal" evidence="2">
    <location>
        <begin position="21"/>
        <end position="105"/>
    </location>
</feature>
<dbReference type="InterPro" id="IPR003115">
    <property type="entry name" value="ParB_N"/>
</dbReference>
<feature type="region of interest" description="Disordered" evidence="1">
    <location>
        <begin position="217"/>
        <end position="245"/>
    </location>
</feature>
<gene>
    <name evidence="3" type="ORF">GCM10009765_57880</name>
</gene>
<dbReference type="SMART" id="SM00470">
    <property type="entry name" value="ParB"/>
    <property type="match status" value="1"/>
</dbReference>
<dbReference type="InterPro" id="IPR036086">
    <property type="entry name" value="ParB/Sulfiredoxin_sf"/>
</dbReference>
<proteinExistence type="predicted"/>
<evidence type="ECO:0000313" key="4">
    <source>
        <dbReference type="Proteomes" id="UP001500618"/>
    </source>
</evidence>
<organism evidence="3 4">
    <name type="scientific">Fodinicola feengrottensis</name>
    <dbReference type="NCBI Taxonomy" id="435914"/>
    <lineage>
        <taxon>Bacteria</taxon>
        <taxon>Bacillati</taxon>
        <taxon>Actinomycetota</taxon>
        <taxon>Actinomycetes</taxon>
        <taxon>Mycobacteriales</taxon>
        <taxon>Fodinicola</taxon>
    </lineage>
</organism>
<name>A0ABN2I9R4_9ACTN</name>
<dbReference type="SUPFAM" id="SSF110849">
    <property type="entry name" value="ParB/Sulfiredoxin"/>
    <property type="match status" value="1"/>
</dbReference>
<protein>
    <submittedName>
        <fullName evidence="3">ParB N-terminal domain-containing protein</fullName>
    </submittedName>
</protein>
<dbReference type="Gene3D" id="3.90.1530.10">
    <property type="entry name" value="Conserved hypothetical protein from pyrococcus furiosus pfu- 392566-001, ParB domain"/>
    <property type="match status" value="1"/>
</dbReference>
<dbReference type="Proteomes" id="UP001500618">
    <property type="component" value="Unassembled WGS sequence"/>
</dbReference>
<evidence type="ECO:0000259" key="2">
    <source>
        <dbReference type="SMART" id="SM00470"/>
    </source>
</evidence>
<comment type="caution">
    <text evidence="3">The sequence shown here is derived from an EMBL/GenBank/DDBJ whole genome shotgun (WGS) entry which is preliminary data.</text>
</comment>
<accession>A0ABN2I9R4</accession>
<dbReference type="EMBL" id="BAAANY010000023">
    <property type="protein sequence ID" value="GAA1700788.1"/>
    <property type="molecule type" value="Genomic_DNA"/>
</dbReference>
<evidence type="ECO:0000256" key="1">
    <source>
        <dbReference type="SAM" id="MobiDB-lite"/>
    </source>
</evidence>
<reference evidence="3 4" key="1">
    <citation type="journal article" date="2019" name="Int. J. Syst. Evol. Microbiol.">
        <title>The Global Catalogue of Microorganisms (GCM) 10K type strain sequencing project: providing services to taxonomists for standard genome sequencing and annotation.</title>
        <authorList>
            <consortium name="The Broad Institute Genomics Platform"/>
            <consortium name="The Broad Institute Genome Sequencing Center for Infectious Disease"/>
            <person name="Wu L."/>
            <person name="Ma J."/>
        </authorList>
    </citation>
    <scope>NUCLEOTIDE SEQUENCE [LARGE SCALE GENOMIC DNA]</scope>
    <source>
        <strain evidence="3 4">JCM 14718</strain>
    </source>
</reference>